<dbReference type="PANTHER" id="PTHR24252">
    <property type="entry name" value="ACROSIN-RELATED"/>
    <property type="match status" value="1"/>
</dbReference>
<evidence type="ECO:0000259" key="6">
    <source>
        <dbReference type="PROSITE" id="PS50240"/>
    </source>
</evidence>
<keyword evidence="3" id="KW-1015">Disulfide bond</keyword>
<dbReference type="AlphaFoldDB" id="A0AA36JRR7"/>
<comment type="caution">
    <text evidence="7">The sequence shown here is derived from an EMBL/GenBank/DDBJ whole genome shotgun (WGS) entry which is preliminary data.</text>
</comment>
<evidence type="ECO:0000256" key="4">
    <source>
        <dbReference type="RuleBase" id="RU363034"/>
    </source>
</evidence>
<evidence type="ECO:0000313" key="8">
    <source>
        <dbReference type="Proteomes" id="UP001178507"/>
    </source>
</evidence>
<dbReference type="EMBL" id="CAUJNA010003796">
    <property type="protein sequence ID" value="CAJ1409959.1"/>
    <property type="molecule type" value="Genomic_DNA"/>
</dbReference>
<dbReference type="FunFam" id="2.40.10.10:FF:000003">
    <property type="entry name" value="Transmembrane serine protease 3"/>
    <property type="match status" value="1"/>
</dbReference>
<keyword evidence="5" id="KW-0732">Signal</keyword>
<feature type="chain" id="PRO_5041317266" description="Peptidase S1 domain-containing protein" evidence="5">
    <location>
        <begin position="23"/>
        <end position="418"/>
    </location>
</feature>
<feature type="domain" description="Peptidase S1" evidence="6">
    <location>
        <begin position="53"/>
        <end position="295"/>
    </location>
</feature>
<evidence type="ECO:0000256" key="5">
    <source>
        <dbReference type="SAM" id="SignalP"/>
    </source>
</evidence>
<name>A0AA36JRR7_9DINO</name>
<dbReference type="InterPro" id="IPR018114">
    <property type="entry name" value="TRYPSIN_HIS"/>
</dbReference>
<sequence>MLRLQFLAPLLLAAAAEPSLRGAKVDWEPRLCPDLKEQCGLQGSVTREETERIVHGRDADECVWRWQVSLKSVSNGQFCGGTLVEPGWVLTAAHCLADVTSNCAVRNLRVEAGSWRRNEDLGKTKTSVERRVKKIYVHPLYQQNVPHDYDFALIQLDKAMPINECIGTACLPRSEEMPGTECSITGWGTVRSMGPTPEVLQEAGVQLLASSECEANYTETSDVITGSMLCATGMSDLGITDTCQGDSGGPLACKEDGRHVLRGVTSWGQGCAFPNFPGVYSRVQTVMSWIDDVLAAKVKKVSAQDEQELQDLGDLDFQGSMWQVVEGKCTLDAENCILSPNFPEEYGTSETCKIAVNTSAAVPIQVANFSTELRFDSLMFDCKYFSGDRGPEGLVPQGAIAWSSDESVVSSGWRLCPS</sequence>
<dbReference type="InterPro" id="IPR043504">
    <property type="entry name" value="Peptidase_S1_PA_chymotrypsin"/>
</dbReference>
<dbReference type="GO" id="GO:0004252">
    <property type="term" value="F:serine-type endopeptidase activity"/>
    <property type="evidence" value="ECO:0007669"/>
    <property type="project" value="InterPro"/>
</dbReference>
<dbReference type="SMART" id="SM00020">
    <property type="entry name" value="Tryp_SPc"/>
    <property type="match status" value="1"/>
</dbReference>
<dbReference type="Proteomes" id="UP001178507">
    <property type="component" value="Unassembled WGS sequence"/>
</dbReference>
<protein>
    <recommendedName>
        <fullName evidence="6">Peptidase S1 domain-containing protein</fullName>
    </recommendedName>
</protein>
<dbReference type="Pfam" id="PF00089">
    <property type="entry name" value="Trypsin"/>
    <property type="match status" value="1"/>
</dbReference>
<keyword evidence="1 4" id="KW-0645">Protease</keyword>
<keyword evidence="4" id="KW-0378">Hydrolase</keyword>
<dbReference type="PRINTS" id="PR00722">
    <property type="entry name" value="CHYMOTRYPSIN"/>
</dbReference>
<evidence type="ECO:0000256" key="1">
    <source>
        <dbReference type="ARBA" id="ARBA00022670"/>
    </source>
</evidence>
<keyword evidence="8" id="KW-1185">Reference proteome</keyword>
<dbReference type="PROSITE" id="PS50240">
    <property type="entry name" value="TRYPSIN_DOM"/>
    <property type="match status" value="1"/>
</dbReference>
<proteinExistence type="predicted"/>
<dbReference type="PROSITE" id="PS00134">
    <property type="entry name" value="TRYPSIN_HIS"/>
    <property type="match status" value="1"/>
</dbReference>
<dbReference type="CDD" id="cd00190">
    <property type="entry name" value="Tryp_SPc"/>
    <property type="match status" value="1"/>
</dbReference>
<dbReference type="Gene3D" id="2.40.10.10">
    <property type="entry name" value="Trypsin-like serine proteases"/>
    <property type="match status" value="1"/>
</dbReference>
<dbReference type="PANTHER" id="PTHR24252:SF7">
    <property type="entry name" value="HYALIN"/>
    <property type="match status" value="1"/>
</dbReference>
<gene>
    <name evidence="7" type="ORF">EVOR1521_LOCUS30918</name>
</gene>
<feature type="signal peptide" evidence="5">
    <location>
        <begin position="1"/>
        <end position="22"/>
    </location>
</feature>
<dbReference type="PROSITE" id="PS00135">
    <property type="entry name" value="TRYPSIN_SER"/>
    <property type="match status" value="1"/>
</dbReference>
<evidence type="ECO:0000256" key="3">
    <source>
        <dbReference type="ARBA" id="ARBA00023157"/>
    </source>
</evidence>
<dbReference type="InterPro" id="IPR001314">
    <property type="entry name" value="Peptidase_S1A"/>
</dbReference>
<accession>A0AA36JRR7</accession>
<dbReference type="SUPFAM" id="SSF50494">
    <property type="entry name" value="Trypsin-like serine proteases"/>
    <property type="match status" value="1"/>
</dbReference>
<evidence type="ECO:0000313" key="7">
    <source>
        <dbReference type="EMBL" id="CAJ1409959.1"/>
    </source>
</evidence>
<dbReference type="InterPro" id="IPR001254">
    <property type="entry name" value="Trypsin_dom"/>
</dbReference>
<dbReference type="InterPro" id="IPR009003">
    <property type="entry name" value="Peptidase_S1_PA"/>
</dbReference>
<dbReference type="GO" id="GO:0006508">
    <property type="term" value="P:proteolysis"/>
    <property type="evidence" value="ECO:0007669"/>
    <property type="project" value="UniProtKB-KW"/>
</dbReference>
<evidence type="ECO:0000256" key="2">
    <source>
        <dbReference type="ARBA" id="ARBA00022825"/>
    </source>
</evidence>
<keyword evidence="2 4" id="KW-0720">Serine protease</keyword>
<organism evidence="7 8">
    <name type="scientific">Effrenium voratum</name>
    <dbReference type="NCBI Taxonomy" id="2562239"/>
    <lineage>
        <taxon>Eukaryota</taxon>
        <taxon>Sar</taxon>
        <taxon>Alveolata</taxon>
        <taxon>Dinophyceae</taxon>
        <taxon>Suessiales</taxon>
        <taxon>Symbiodiniaceae</taxon>
        <taxon>Effrenium</taxon>
    </lineage>
</organism>
<reference evidence="7" key="1">
    <citation type="submission" date="2023-08" db="EMBL/GenBank/DDBJ databases">
        <authorList>
            <person name="Chen Y."/>
            <person name="Shah S."/>
            <person name="Dougan E. K."/>
            <person name="Thang M."/>
            <person name="Chan C."/>
        </authorList>
    </citation>
    <scope>NUCLEOTIDE SEQUENCE</scope>
</reference>
<dbReference type="InterPro" id="IPR033116">
    <property type="entry name" value="TRYPSIN_SER"/>
</dbReference>